<dbReference type="Gene3D" id="3.40.50.300">
    <property type="entry name" value="P-loop containing nucleotide triphosphate hydrolases"/>
    <property type="match status" value="1"/>
</dbReference>
<gene>
    <name evidence="1" type="ORF">Mth01_00940</name>
</gene>
<evidence type="ECO:0000313" key="1">
    <source>
        <dbReference type="EMBL" id="GIH67841.1"/>
    </source>
</evidence>
<evidence type="ECO:0000313" key="2">
    <source>
        <dbReference type="Proteomes" id="UP000610966"/>
    </source>
</evidence>
<dbReference type="Proteomes" id="UP000610966">
    <property type="component" value="Unassembled WGS sequence"/>
</dbReference>
<comment type="caution">
    <text evidence="1">The sequence shown here is derived from an EMBL/GenBank/DDBJ whole genome shotgun (WGS) entry which is preliminary data.</text>
</comment>
<sequence length="293" mass="30635">MTTHQVTTGYVSAVLALPEVADTTAARTVGLTLPGGWILQSTGIGQGRVAVEVTVGAADVAADANTVRVQLPPSVAGSDTLMYVTYTALERLRQQQRKVTVHATALYASGGQAVLLLGAKGAGKTSVALALGERGWVHAGDDLVVIGQDDNDGLVVWPGKPTAAIRDPGRPLAPKPQCVLEPFAAGPARLSRIVRLAVHPALATASLTPAQPLSVNERLRLSENMARYISGLPTPLGGITGAPYGPVWPLDTPACARWRSHLITQIADCRFDYVYAPCPQTAADLLIEEAETG</sequence>
<accession>A0A8J3R298</accession>
<name>A0A8J3R298_9ACTN</name>
<reference evidence="1" key="1">
    <citation type="submission" date="2021-01" db="EMBL/GenBank/DDBJ databases">
        <title>Whole genome shotgun sequence of Sphaerimonospora thailandensis NBRC 107569.</title>
        <authorList>
            <person name="Komaki H."/>
            <person name="Tamura T."/>
        </authorList>
    </citation>
    <scope>NUCLEOTIDE SEQUENCE</scope>
    <source>
        <strain evidence="1">NBRC 107569</strain>
    </source>
</reference>
<dbReference type="SUPFAM" id="SSF53795">
    <property type="entry name" value="PEP carboxykinase-like"/>
    <property type="match status" value="1"/>
</dbReference>
<dbReference type="EMBL" id="BOOG01000002">
    <property type="protein sequence ID" value="GIH67841.1"/>
    <property type="molecule type" value="Genomic_DNA"/>
</dbReference>
<dbReference type="RefSeq" id="WP_204009573.1">
    <property type="nucleotide sequence ID" value="NZ_BOOG01000002.1"/>
</dbReference>
<protein>
    <recommendedName>
        <fullName evidence="3">Hpr(Ser) kinase/phosphatase</fullName>
    </recommendedName>
</protein>
<evidence type="ECO:0008006" key="3">
    <source>
        <dbReference type="Google" id="ProtNLM"/>
    </source>
</evidence>
<dbReference type="InterPro" id="IPR027417">
    <property type="entry name" value="P-loop_NTPase"/>
</dbReference>
<organism evidence="1 2">
    <name type="scientific">Sphaerimonospora thailandensis</name>
    <dbReference type="NCBI Taxonomy" id="795644"/>
    <lineage>
        <taxon>Bacteria</taxon>
        <taxon>Bacillati</taxon>
        <taxon>Actinomycetota</taxon>
        <taxon>Actinomycetes</taxon>
        <taxon>Streptosporangiales</taxon>
        <taxon>Streptosporangiaceae</taxon>
        <taxon>Sphaerimonospora</taxon>
    </lineage>
</organism>
<dbReference type="AlphaFoldDB" id="A0A8J3R298"/>
<proteinExistence type="predicted"/>
<keyword evidence="2" id="KW-1185">Reference proteome</keyword>